<dbReference type="InParanoid" id="A0A165GPK1"/>
<dbReference type="AlphaFoldDB" id="A0A165GPK1"/>
<evidence type="ECO:0000313" key="3">
    <source>
        <dbReference type="Proteomes" id="UP000076871"/>
    </source>
</evidence>
<feature type="region of interest" description="Disordered" evidence="1">
    <location>
        <begin position="185"/>
        <end position="212"/>
    </location>
</feature>
<feature type="compositionally biased region" description="Basic and acidic residues" evidence="1">
    <location>
        <begin position="58"/>
        <end position="78"/>
    </location>
</feature>
<feature type="compositionally biased region" description="Polar residues" evidence="1">
    <location>
        <begin position="138"/>
        <end position="147"/>
    </location>
</feature>
<proteinExistence type="predicted"/>
<dbReference type="RefSeq" id="XP_040768371.1">
    <property type="nucleotide sequence ID" value="XM_040902092.1"/>
</dbReference>
<feature type="compositionally biased region" description="Polar residues" evidence="1">
    <location>
        <begin position="155"/>
        <end position="169"/>
    </location>
</feature>
<evidence type="ECO:0000313" key="2">
    <source>
        <dbReference type="EMBL" id="KZT10631.1"/>
    </source>
</evidence>
<dbReference type="STRING" id="1314785.A0A165GPK1"/>
<reference evidence="2 3" key="1">
    <citation type="journal article" date="2016" name="Mol. Biol. Evol.">
        <title>Comparative Genomics of Early-Diverging Mushroom-Forming Fungi Provides Insights into the Origins of Lignocellulose Decay Capabilities.</title>
        <authorList>
            <person name="Nagy L.G."/>
            <person name="Riley R."/>
            <person name="Tritt A."/>
            <person name="Adam C."/>
            <person name="Daum C."/>
            <person name="Floudas D."/>
            <person name="Sun H."/>
            <person name="Yadav J.S."/>
            <person name="Pangilinan J."/>
            <person name="Larsson K.H."/>
            <person name="Matsuura K."/>
            <person name="Barry K."/>
            <person name="Labutti K."/>
            <person name="Kuo R."/>
            <person name="Ohm R.A."/>
            <person name="Bhattacharya S.S."/>
            <person name="Shirouzu T."/>
            <person name="Yoshinaga Y."/>
            <person name="Martin F.M."/>
            <person name="Grigoriev I.V."/>
            <person name="Hibbett D.S."/>
        </authorList>
    </citation>
    <scope>NUCLEOTIDE SEQUENCE [LARGE SCALE GENOMIC DNA]</scope>
    <source>
        <strain evidence="2 3">93-53</strain>
    </source>
</reference>
<feature type="region of interest" description="Disordered" evidence="1">
    <location>
        <begin position="1"/>
        <end position="170"/>
    </location>
</feature>
<dbReference type="EMBL" id="KV427608">
    <property type="protein sequence ID" value="KZT10631.1"/>
    <property type="molecule type" value="Genomic_DNA"/>
</dbReference>
<organism evidence="2 3">
    <name type="scientific">Laetiporus sulphureus 93-53</name>
    <dbReference type="NCBI Taxonomy" id="1314785"/>
    <lineage>
        <taxon>Eukaryota</taxon>
        <taxon>Fungi</taxon>
        <taxon>Dikarya</taxon>
        <taxon>Basidiomycota</taxon>
        <taxon>Agaricomycotina</taxon>
        <taxon>Agaricomycetes</taxon>
        <taxon>Polyporales</taxon>
        <taxon>Laetiporus</taxon>
    </lineage>
</organism>
<dbReference type="GeneID" id="63819123"/>
<name>A0A165GPK1_9APHY</name>
<feature type="compositionally biased region" description="Polar residues" evidence="1">
    <location>
        <begin position="194"/>
        <end position="209"/>
    </location>
</feature>
<protein>
    <submittedName>
        <fullName evidence="2">Uncharacterized protein</fullName>
    </submittedName>
</protein>
<evidence type="ECO:0000256" key="1">
    <source>
        <dbReference type="SAM" id="MobiDB-lite"/>
    </source>
</evidence>
<keyword evidence="3" id="KW-1185">Reference proteome</keyword>
<accession>A0A165GPK1</accession>
<dbReference type="OrthoDB" id="2803485at2759"/>
<feature type="compositionally biased region" description="Basic and acidic residues" evidence="1">
    <location>
        <begin position="1"/>
        <end position="12"/>
    </location>
</feature>
<sequence length="235" mass="24506">MMSTLDVRDPIKSHMLRSATPGSNEKGMSKYPPDDDKASSIRSSVSRLRSPLSNGASRLDELPEERDNGDGGDIRSDVQEGNGSDIMRTIPVHTTGPPEHEPGPNDPPGPHFESYGSSFGNFGPLPAEGAVAPPLSGTAWNAQNAPTKNGMPLPASSSDSHPNPFQQFGMTPVVATGIPLPATMASAAEIPSSPAMSRSRMNGSRASNKSPPPADFNAVCCSICSCIATNSPSPR</sequence>
<dbReference type="Proteomes" id="UP000076871">
    <property type="component" value="Unassembled WGS sequence"/>
</dbReference>
<feature type="compositionally biased region" description="Low complexity" evidence="1">
    <location>
        <begin position="40"/>
        <end position="53"/>
    </location>
</feature>
<gene>
    <name evidence="2" type="ORF">LAESUDRAFT_341809</name>
</gene>